<dbReference type="InterPro" id="IPR001789">
    <property type="entry name" value="Sig_transdc_resp-reg_receiver"/>
</dbReference>
<proteinExistence type="predicted"/>
<keyword evidence="6" id="KW-0418">Kinase</keyword>
<dbReference type="InterPro" id="IPR036890">
    <property type="entry name" value="HATPase_C_sf"/>
</dbReference>
<feature type="transmembrane region" description="Helical" evidence="10">
    <location>
        <begin position="336"/>
        <end position="356"/>
    </location>
</feature>
<gene>
    <name evidence="13" type="ORF">ACFFNY_17060</name>
</gene>
<dbReference type="PANTHER" id="PTHR43047">
    <property type="entry name" value="TWO-COMPONENT HISTIDINE PROTEIN KINASE"/>
    <property type="match status" value="1"/>
</dbReference>
<dbReference type="SMART" id="SM00388">
    <property type="entry name" value="HisKA"/>
    <property type="match status" value="1"/>
</dbReference>
<evidence type="ECO:0000256" key="2">
    <source>
        <dbReference type="ARBA" id="ARBA00012438"/>
    </source>
</evidence>
<comment type="caution">
    <text evidence="13">The sequence shown here is derived from an EMBL/GenBank/DDBJ whole genome shotgun (WGS) entry which is preliminary data.</text>
</comment>
<dbReference type="SUPFAM" id="SSF52172">
    <property type="entry name" value="CheY-like"/>
    <property type="match status" value="1"/>
</dbReference>
<dbReference type="InterPro" id="IPR011623">
    <property type="entry name" value="7TMR_DISM_rcpt_extracell_dom1"/>
</dbReference>
<dbReference type="SUPFAM" id="SSF55874">
    <property type="entry name" value="ATPase domain of HSP90 chaperone/DNA topoisomerase II/histidine kinase"/>
    <property type="match status" value="2"/>
</dbReference>
<dbReference type="Pfam" id="PF06580">
    <property type="entry name" value="His_kinase"/>
    <property type="match status" value="1"/>
</dbReference>
<feature type="transmembrane region" description="Helical" evidence="10">
    <location>
        <begin position="212"/>
        <end position="234"/>
    </location>
</feature>
<dbReference type="PRINTS" id="PR00344">
    <property type="entry name" value="BCTRLSENSOR"/>
</dbReference>
<keyword evidence="4" id="KW-0808">Transferase</keyword>
<keyword evidence="10" id="KW-0812">Transmembrane</keyword>
<dbReference type="SUPFAM" id="SSF47384">
    <property type="entry name" value="Homodimeric domain of signal transducing histidine kinase"/>
    <property type="match status" value="1"/>
</dbReference>
<dbReference type="Proteomes" id="UP001589619">
    <property type="component" value="Unassembled WGS sequence"/>
</dbReference>
<dbReference type="InterPro" id="IPR010559">
    <property type="entry name" value="Sig_transdc_His_kin_internal"/>
</dbReference>
<evidence type="ECO:0000256" key="5">
    <source>
        <dbReference type="ARBA" id="ARBA00022741"/>
    </source>
</evidence>
<evidence type="ECO:0000256" key="1">
    <source>
        <dbReference type="ARBA" id="ARBA00000085"/>
    </source>
</evidence>
<dbReference type="InterPro" id="IPR036097">
    <property type="entry name" value="HisK_dim/P_sf"/>
</dbReference>
<reference evidence="13 14" key="1">
    <citation type="submission" date="2024-09" db="EMBL/GenBank/DDBJ databases">
        <authorList>
            <person name="Sun Q."/>
            <person name="Mori K."/>
        </authorList>
    </citation>
    <scope>NUCLEOTIDE SEQUENCE [LARGE SCALE GENOMIC DNA]</scope>
    <source>
        <strain evidence="13 14">JCM 12520</strain>
    </source>
</reference>
<keyword evidence="10" id="KW-1133">Transmembrane helix</keyword>
<feature type="transmembrane region" description="Helical" evidence="10">
    <location>
        <begin position="241"/>
        <end position="266"/>
    </location>
</feature>
<evidence type="ECO:0000313" key="14">
    <source>
        <dbReference type="Proteomes" id="UP001589619"/>
    </source>
</evidence>
<dbReference type="EMBL" id="JBHMAG010000012">
    <property type="protein sequence ID" value="MFB9753277.1"/>
    <property type="molecule type" value="Genomic_DNA"/>
</dbReference>
<evidence type="ECO:0000313" key="13">
    <source>
        <dbReference type="EMBL" id="MFB9753277.1"/>
    </source>
</evidence>
<keyword evidence="3 9" id="KW-0597">Phosphoprotein</keyword>
<dbReference type="InterPro" id="IPR003661">
    <property type="entry name" value="HisK_dim/P_dom"/>
</dbReference>
<sequence length="1038" mass="114995">MKKAHSRRSRFAALGIVVLVLLTALGWPPNGLTSSKVQPRVQDGVLDLRQWSLEQDGPIRLNGSWSFQWERLLTNDDRFDGNEQAVTRDRFAKVPGVWTKNGLPGHGYATYRLKVLTNGHTGSLGLQIPAIAPAYKMMINDRVLAEAGTVAADLSDMQFAYLPQTVAFDPPAGEFVLLIQVANHLYPQGGIWFSLTLGDERQMMAMKERSTIVDMAVFGGCAMLGLYQIAIFLLRRAERSSLYFAICCLLGAVRQLVVGDIYLVHIIPYVDIRLVIAMEYLTFYGGVAIAMLFVRELYPKEFNGTAIKVLAWIGCGFVGTVVLLPTEWFTSTIGYFQLVSLFGFAYILCGFTLALWRGRKGALLQLSGWLLFVATAVHDILYSNDMMIGTDVQLGTYGFLLLVIIEALELARRFTNAYRTIESMTDELMAMDRMKDEFLANTSHELKTPVHGIMNLSMALFDGKAGSLGESEREKLALIISVSRRLSNLINDILDLSLLKNGGIRLQQRPIDIRAIVSAQQEVFRHYIGEKDVTLRMEWPGELPLAFADESRLLQIMYNLIGNAIKFTSEGEVTVRANTVGSMLQISVADTGIGIPADRLEIIFQAYEQAKTSVAQPYGGVGLGLGIAKQLIELHGGRISVTSEAGKGSVFSFTLPVCEGRDIKTSEFQLAEDRWSVSHLPSAQPVTDEIFDLDGQDKHGQAILAVDDDPVNLKVLTAALAGESYRILTAASGQEALRLLDSDGWRIGLVILDVMMPGLSGYETCRLIRQKYALSELPVLLTTVRSEMEDLICGFEAGANDFLTKPFHPHELRARTRSLLETKRSAEEVVRSETAFLQAQIKPHFLYNTLNTILSLSLDEPQNAHDLLLHLSRYLRGSFDFKNKEREVSLRKELELAEAYLYIERARFGKRLRVRYVVDEEAGCWLPPLTLQPLVENAVRHGVTKKENGGTVTVTVRMQGEEIVISVEDDGEGMPAAAQSILTKEGEGSGGVGLKNIHQRLLRLYGQGLAIESRDGYGTKVTLCVPRAIRSEGGEKLA</sequence>
<evidence type="ECO:0000256" key="9">
    <source>
        <dbReference type="PROSITE-ProRule" id="PRU00169"/>
    </source>
</evidence>
<feature type="transmembrane region" description="Helical" evidence="10">
    <location>
        <begin position="306"/>
        <end position="324"/>
    </location>
</feature>
<dbReference type="RefSeq" id="WP_344901854.1">
    <property type="nucleotide sequence ID" value="NZ_BAAAYO010000001.1"/>
</dbReference>
<evidence type="ECO:0000256" key="10">
    <source>
        <dbReference type="SAM" id="Phobius"/>
    </source>
</evidence>
<evidence type="ECO:0000256" key="3">
    <source>
        <dbReference type="ARBA" id="ARBA00022553"/>
    </source>
</evidence>
<dbReference type="SMART" id="SM00448">
    <property type="entry name" value="REC"/>
    <property type="match status" value="1"/>
</dbReference>
<feature type="modified residue" description="4-aspartylphosphate" evidence="9">
    <location>
        <position position="753"/>
    </location>
</feature>
<dbReference type="Pfam" id="PF02518">
    <property type="entry name" value="HATPase_c"/>
    <property type="match status" value="2"/>
</dbReference>
<name>A0ABV5VYK3_9BACL</name>
<dbReference type="SMART" id="SM00387">
    <property type="entry name" value="HATPase_c"/>
    <property type="match status" value="2"/>
</dbReference>
<dbReference type="InterPro" id="IPR005467">
    <property type="entry name" value="His_kinase_dom"/>
</dbReference>
<evidence type="ECO:0000256" key="6">
    <source>
        <dbReference type="ARBA" id="ARBA00022777"/>
    </source>
</evidence>
<accession>A0ABV5VYK3</accession>
<feature type="transmembrane region" description="Helical" evidence="10">
    <location>
        <begin position="272"/>
        <end position="294"/>
    </location>
</feature>
<dbReference type="Gene3D" id="3.40.50.2300">
    <property type="match status" value="1"/>
</dbReference>
<evidence type="ECO:0000256" key="7">
    <source>
        <dbReference type="ARBA" id="ARBA00022840"/>
    </source>
</evidence>
<dbReference type="Pfam" id="PF00512">
    <property type="entry name" value="HisKA"/>
    <property type="match status" value="1"/>
</dbReference>
<evidence type="ECO:0000259" key="11">
    <source>
        <dbReference type="PROSITE" id="PS50109"/>
    </source>
</evidence>
<dbReference type="InterPro" id="IPR004358">
    <property type="entry name" value="Sig_transdc_His_kin-like_C"/>
</dbReference>
<keyword evidence="14" id="KW-1185">Reference proteome</keyword>
<dbReference type="Pfam" id="PF00072">
    <property type="entry name" value="Response_reg"/>
    <property type="match status" value="1"/>
</dbReference>
<evidence type="ECO:0000256" key="8">
    <source>
        <dbReference type="ARBA" id="ARBA00023012"/>
    </source>
</evidence>
<dbReference type="CDD" id="cd16922">
    <property type="entry name" value="HATPase_EvgS-ArcB-TorS-like"/>
    <property type="match status" value="1"/>
</dbReference>
<keyword evidence="10" id="KW-0472">Membrane</keyword>
<keyword evidence="5" id="KW-0547">Nucleotide-binding</keyword>
<evidence type="ECO:0000256" key="4">
    <source>
        <dbReference type="ARBA" id="ARBA00022679"/>
    </source>
</evidence>
<dbReference type="GO" id="GO:0005524">
    <property type="term" value="F:ATP binding"/>
    <property type="evidence" value="ECO:0007669"/>
    <property type="project" value="UniProtKB-KW"/>
</dbReference>
<dbReference type="PROSITE" id="PS50110">
    <property type="entry name" value="RESPONSE_REGULATORY"/>
    <property type="match status" value="1"/>
</dbReference>
<organism evidence="13 14">
    <name type="scientific">Paenibacillus hodogayensis</name>
    <dbReference type="NCBI Taxonomy" id="279208"/>
    <lineage>
        <taxon>Bacteria</taxon>
        <taxon>Bacillati</taxon>
        <taxon>Bacillota</taxon>
        <taxon>Bacilli</taxon>
        <taxon>Bacillales</taxon>
        <taxon>Paenibacillaceae</taxon>
        <taxon>Paenibacillus</taxon>
    </lineage>
</organism>
<comment type="catalytic activity">
    <reaction evidence="1">
        <text>ATP + protein L-histidine = ADP + protein N-phospho-L-histidine.</text>
        <dbReference type="EC" id="2.7.13.3"/>
    </reaction>
</comment>
<dbReference type="Pfam" id="PF07695">
    <property type="entry name" value="7TMR-DISM_7TM"/>
    <property type="match status" value="1"/>
</dbReference>
<feature type="domain" description="Histidine kinase" evidence="11">
    <location>
        <begin position="931"/>
        <end position="1029"/>
    </location>
</feature>
<keyword evidence="8" id="KW-0902">Two-component regulatory system</keyword>
<dbReference type="PANTHER" id="PTHR43047:SF72">
    <property type="entry name" value="OSMOSENSING HISTIDINE PROTEIN KINASE SLN1"/>
    <property type="match status" value="1"/>
</dbReference>
<feature type="transmembrane region" description="Helical" evidence="10">
    <location>
        <begin position="363"/>
        <end position="382"/>
    </location>
</feature>
<dbReference type="Gene3D" id="1.10.287.130">
    <property type="match status" value="1"/>
</dbReference>
<protein>
    <recommendedName>
        <fullName evidence="2">histidine kinase</fullName>
        <ecNumber evidence="2">2.7.13.3</ecNumber>
    </recommendedName>
</protein>
<keyword evidence="7 13" id="KW-0067">ATP-binding</keyword>
<dbReference type="EC" id="2.7.13.3" evidence="2"/>
<dbReference type="InterPro" id="IPR011006">
    <property type="entry name" value="CheY-like_superfamily"/>
</dbReference>
<dbReference type="InterPro" id="IPR003594">
    <property type="entry name" value="HATPase_dom"/>
</dbReference>
<dbReference type="PROSITE" id="PS50109">
    <property type="entry name" value="HIS_KIN"/>
    <property type="match status" value="2"/>
</dbReference>
<dbReference type="Gene3D" id="3.30.565.10">
    <property type="entry name" value="Histidine kinase-like ATPase, C-terminal domain"/>
    <property type="match status" value="2"/>
</dbReference>
<evidence type="ECO:0000259" key="12">
    <source>
        <dbReference type="PROSITE" id="PS50110"/>
    </source>
</evidence>
<feature type="domain" description="Response regulatory" evidence="12">
    <location>
        <begin position="702"/>
        <end position="820"/>
    </location>
</feature>
<feature type="domain" description="Histidine kinase" evidence="11">
    <location>
        <begin position="441"/>
        <end position="659"/>
    </location>
</feature>
<dbReference type="CDD" id="cd00082">
    <property type="entry name" value="HisKA"/>
    <property type="match status" value="1"/>
</dbReference>